<evidence type="ECO:0000256" key="1">
    <source>
        <dbReference type="SAM" id="Phobius"/>
    </source>
</evidence>
<organism evidence="2">
    <name type="scientific">freshwater metagenome</name>
    <dbReference type="NCBI Taxonomy" id="449393"/>
    <lineage>
        <taxon>unclassified sequences</taxon>
        <taxon>metagenomes</taxon>
        <taxon>ecological metagenomes</taxon>
    </lineage>
</organism>
<feature type="transmembrane region" description="Helical" evidence="1">
    <location>
        <begin position="90"/>
        <end position="112"/>
    </location>
</feature>
<keyword evidence="1" id="KW-1133">Transmembrane helix</keyword>
<dbReference type="AlphaFoldDB" id="A0A094Q7K1"/>
<feature type="transmembrane region" description="Helical" evidence="1">
    <location>
        <begin position="33"/>
        <end position="55"/>
    </location>
</feature>
<keyword evidence="1" id="KW-0472">Membrane</keyword>
<keyword evidence="1" id="KW-0812">Transmembrane</keyword>
<protein>
    <recommendedName>
        <fullName evidence="3">DUF3054 domain-containing protein</fullName>
    </recommendedName>
</protein>
<evidence type="ECO:0008006" key="3">
    <source>
        <dbReference type="Google" id="ProtNLM"/>
    </source>
</evidence>
<gene>
    <name evidence="2" type="ORF">GM51_9035</name>
</gene>
<reference evidence="2" key="1">
    <citation type="submission" date="2014-06" db="EMBL/GenBank/DDBJ databases">
        <title>Key roles for freshwater Actinobacteria revealed by deep metagenomic sequencing.</title>
        <authorList>
            <person name="Ghai R."/>
            <person name="Mizuno C.M."/>
            <person name="Picazo A."/>
            <person name="Camacho A."/>
            <person name="Rodriguez-Valera F."/>
        </authorList>
    </citation>
    <scope>NUCLEOTIDE SEQUENCE</scope>
</reference>
<accession>A0A094Q7K1</accession>
<dbReference type="Pfam" id="PF11255">
    <property type="entry name" value="DUF3054"/>
    <property type="match status" value="1"/>
</dbReference>
<sequence>MSRTALRAFAFDALCILLMVVIGTRNHKTDTGITGILFVAAPFWIAMSLTHLAPLLQRKNRQDPNPYMVWGYTVVMGMLLRNMVFNRGTAAAFVIVATVFLGITMFGWRAVVARRATT</sequence>
<name>A0A094Q7K1_9ZZZZ</name>
<comment type="caution">
    <text evidence="2">The sequence shown here is derived from an EMBL/GenBank/DDBJ whole genome shotgun (WGS) entry which is preliminary data.</text>
</comment>
<evidence type="ECO:0000313" key="2">
    <source>
        <dbReference type="EMBL" id="KGA18069.1"/>
    </source>
</evidence>
<dbReference type="InterPro" id="IPR021414">
    <property type="entry name" value="DUF3054"/>
</dbReference>
<feature type="transmembrane region" description="Helical" evidence="1">
    <location>
        <begin position="67"/>
        <end position="84"/>
    </location>
</feature>
<proteinExistence type="predicted"/>
<dbReference type="EMBL" id="JNSL01000049">
    <property type="protein sequence ID" value="KGA18069.1"/>
    <property type="molecule type" value="Genomic_DNA"/>
</dbReference>